<dbReference type="Proteomes" id="UP000012046">
    <property type="component" value="Unassembled WGS sequence"/>
</dbReference>
<feature type="transmembrane region" description="Helical" evidence="7">
    <location>
        <begin position="26"/>
        <end position="49"/>
    </location>
</feature>
<evidence type="ECO:0000256" key="4">
    <source>
        <dbReference type="ARBA" id="ARBA00022692"/>
    </source>
</evidence>
<reference evidence="8 9" key="1">
    <citation type="journal article" date="2012" name="J. Bacteriol.">
        <title>Genome Sequence of Extracellular-Protease-Producing Alishewanella jeotgali Isolated from Traditional Korean Fermented Seafood.</title>
        <authorList>
            <person name="Jung J."/>
            <person name="Chun J."/>
            <person name="Park W."/>
        </authorList>
    </citation>
    <scope>NUCLEOTIDE SEQUENCE [LARGE SCALE GENOMIC DNA]</scope>
    <source>
        <strain evidence="8 9">KCTC 22429</strain>
    </source>
</reference>
<dbReference type="PATRIC" id="fig|1129374.4.peg.1283"/>
<evidence type="ECO:0000256" key="2">
    <source>
        <dbReference type="ARBA" id="ARBA00010388"/>
    </source>
</evidence>
<dbReference type="Pfam" id="PF00420">
    <property type="entry name" value="Oxidored_q2"/>
    <property type="match status" value="1"/>
</dbReference>
<evidence type="ECO:0000256" key="7">
    <source>
        <dbReference type="SAM" id="Phobius"/>
    </source>
</evidence>
<dbReference type="eggNOG" id="COG1006">
    <property type="taxonomic scope" value="Bacteria"/>
</dbReference>
<dbReference type="InterPro" id="IPR039428">
    <property type="entry name" value="NUOK/Mnh_C1-like"/>
</dbReference>
<dbReference type="Gene3D" id="1.10.287.3510">
    <property type="match status" value="1"/>
</dbReference>
<evidence type="ECO:0000313" key="8">
    <source>
        <dbReference type="EMBL" id="EHR41493.1"/>
    </source>
</evidence>
<dbReference type="STRING" id="1129374.AJE_06391"/>
<comment type="caution">
    <text evidence="8">The sequence shown here is derived from an EMBL/GenBank/DDBJ whole genome shotgun (WGS) entry which is preliminary data.</text>
</comment>
<keyword evidence="3" id="KW-1003">Cell membrane</keyword>
<comment type="subcellular location">
    <subcellularLocation>
        <location evidence="1">Cell membrane</location>
        <topology evidence="1">Multi-pass membrane protein</topology>
    </subcellularLocation>
</comment>
<organism evidence="8 9">
    <name type="scientific">Alishewanella jeotgali KCTC 22429</name>
    <dbReference type="NCBI Taxonomy" id="1129374"/>
    <lineage>
        <taxon>Bacteria</taxon>
        <taxon>Pseudomonadati</taxon>
        <taxon>Pseudomonadota</taxon>
        <taxon>Gammaproteobacteria</taxon>
        <taxon>Alteromonadales</taxon>
        <taxon>Alteromonadaceae</taxon>
        <taxon>Alishewanella</taxon>
    </lineage>
</organism>
<keyword evidence="6 7" id="KW-0472">Membrane</keyword>
<evidence type="ECO:0000256" key="1">
    <source>
        <dbReference type="ARBA" id="ARBA00004651"/>
    </source>
</evidence>
<comment type="similarity">
    <text evidence="2">Belongs to the CPA3 antiporters (TC 2.A.63) subunit C family.</text>
</comment>
<protein>
    <submittedName>
        <fullName evidence="8">Putative monovalent cation/H+ antiporter subunit C</fullName>
    </submittedName>
</protein>
<evidence type="ECO:0000313" key="9">
    <source>
        <dbReference type="Proteomes" id="UP000012046"/>
    </source>
</evidence>
<evidence type="ECO:0000256" key="6">
    <source>
        <dbReference type="ARBA" id="ARBA00023136"/>
    </source>
</evidence>
<dbReference type="EMBL" id="AHTH01000013">
    <property type="protein sequence ID" value="EHR41493.1"/>
    <property type="molecule type" value="Genomic_DNA"/>
</dbReference>
<dbReference type="PANTHER" id="PTHR34583">
    <property type="entry name" value="ANTIPORTER SUBUNIT MNHC2-RELATED"/>
    <property type="match status" value="1"/>
</dbReference>
<keyword evidence="9" id="KW-1185">Reference proteome</keyword>
<evidence type="ECO:0000256" key="3">
    <source>
        <dbReference type="ARBA" id="ARBA00022475"/>
    </source>
</evidence>
<dbReference type="InterPro" id="IPR050601">
    <property type="entry name" value="CPA3_antiporter_subunitC"/>
</dbReference>
<name>H3ZD60_9ALTE</name>
<dbReference type="AlphaFoldDB" id="H3ZD60"/>
<accession>H3ZD60</accession>
<proteinExistence type="inferred from homology"/>
<dbReference type="NCBIfam" id="NF006573">
    <property type="entry name" value="PRK09094.1"/>
    <property type="match status" value="1"/>
</dbReference>
<evidence type="ECO:0000256" key="5">
    <source>
        <dbReference type="ARBA" id="ARBA00022989"/>
    </source>
</evidence>
<dbReference type="RefSeq" id="WP_008950162.1">
    <property type="nucleotide sequence ID" value="NZ_AHTH01000013.1"/>
</dbReference>
<feature type="transmembrane region" description="Helical" evidence="7">
    <location>
        <begin position="70"/>
        <end position="91"/>
    </location>
</feature>
<gene>
    <name evidence="8" type="ORF">AJE_06391</name>
</gene>
<keyword evidence="4 7" id="KW-0812">Transmembrane</keyword>
<dbReference type="PANTHER" id="PTHR34583:SF2">
    <property type="entry name" value="ANTIPORTER SUBUNIT MNHC2-RELATED"/>
    <property type="match status" value="1"/>
</dbReference>
<dbReference type="GO" id="GO:0005886">
    <property type="term" value="C:plasma membrane"/>
    <property type="evidence" value="ECO:0007669"/>
    <property type="project" value="UniProtKB-SubCell"/>
</dbReference>
<keyword evidence="5 7" id="KW-1133">Transmembrane helix</keyword>
<sequence>METLFALCIGFLTACGVFLMLRGRTFPVVVGLTMLSYAVNLFIFASGRLNLKGAVVLGTSDSYADPLPQALVLTAIVIGFAMTAFLVILAIRARADLGNDHVDGSMPAPRHAKRERTK</sequence>